<dbReference type="KEGG" id="lsf:I8J32_015625"/>
<feature type="transmembrane region" description="Helical" evidence="1">
    <location>
        <begin position="131"/>
        <end position="149"/>
    </location>
</feature>
<organism evidence="2 3">
    <name type="scientific">Agrilutibacter solisilvae</name>
    <dbReference type="NCBI Taxonomy" id="2763317"/>
    <lineage>
        <taxon>Bacteria</taxon>
        <taxon>Pseudomonadati</taxon>
        <taxon>Pseudomonadota</taxon>
        <taxon>Gammaproteobacteria</taxon>
        <taxon>Lysobacterales</taxon>
        <taxon>Lysobacteraceae</taxon>
        <taxon>Agrilutibacter</taxon>
    </lineage>
</organism>
<dbReference type="RefSeq" id="WP_200613319.1">
    <property type="nucleotide sequence ID" value="NZ_CP071518.1"/>
</dbReference>
<protein>
    <submittedName>
        <fullName evidence="2">DUF2214 family protein</fullName>
    </submittedName>
</protein>
<evidence type="ECO:0000313" key="2">
    <source>
        <dbReference type="EMBL" id="QSX78107.1"/>
    </source>
</evidence>
<evidence type="ECO:0000313" key="3">
    <source>
        <dbReference type="Proteomes" id="UP000639274"/>
    </source>
</evidence>
<feature type="transmembrane region" description="Helical" evidence="1">
    <location>
        <begin position="12"/>
        <end position="29"/>
    </location>
</feature>
<keyword evidence="1" id="KW-0812">Transmembrane</keyword>
<dbReference type="Pfam" id="PF09980">
    <property type="entry name" value="DUF2214"/>
    <property type="match status" value="1"/>
</dbReference>
<name>A0A974XYG4_9GAMM</name>
<keyword evidence="1" id="KW-1133">Transmembrane helix</keyword>
<feature type="transmembrane region" description="Helical" evidence="1">
    <location>
        <begin position="77"/>
        <end position="94"/>
    </location>
</feature>
<sequence>MLTDLTLASVHHLLFFAIIAMLATESVLLRGRIDAATIQRLAGVDLGYGLSAMALIGVGIARLAYGVKGSDFYLHNPWFHAKMGTFLLVFAFSIKPTMMFLRWRKTLRTDPAFEPDPALVRQLARLVRIELALIAPILVFAAMMARYGGF</sequence>
<feature type="transmembrane region" description="Helical" evidence="1">
    <location>
        <begin position="41"/>
        <end position="65"/>
    </location>
</feature>
<dbReference type="EMBL" id="CP071518">
    <property type="protein sequence ID" value="QSX78107.1"/>
    <property type="molecule type" value="Genomic_DNA"/>
</dbReference>
<dbReference type="Proteomes" id="UP000639274">
    <property type="component" value="Chromosome"/>
</dbReference>
<keyword evidence="3" id="KW-1185">Reference proteome</keyword>
<keyword evidence="1" id="KW-0472">Membrane</keyword>
<gene>
    <name evidence="2" type="ORF">I8J32_015625</name>
</gene>
<dbReference type="InterPro" id="IPR018706">
    <property type="entry name" value="DUF2214_membrane"/>
</dbReference>
<evidence type="ECO:0000256" key="1">
    <source>
        <dbReference type="SAM" id="Phobius"/>
    </source>
</evidence>
<accession>A0A974XYG4</accession>
<dbReference type="AlphaFoldDB" id="A0A974XYG4"/>
<reference evidence="2 3" key="1">
    <citation type="submission" date="2021-03" db="EMBL/GenBank/DDBJ databases">
        <title>Lysobacter sp. nov. isolated from soil of gangwondo yeongwol, south Korea.</title>
        <authorList>
            <person name="Kim K.R."/>
            <person name="Kim K.H."/>
            <person name="Jeon C.O."/>
        </authorList>
    </citation>
    <scope>NUCLEOTIDE SEQUENCE [LARGE SCALE GENOMIC DNA]</scope>
    <source>
        <strain evidence="2 3">R19</strain>
    </source>
</reference>
<proteinExistence type="predicted"/>